<protein>
    <submittedName>
        <fullName evidence="1">Uncharacterized protein</fullName>
    </submittedName>
</protein>
<name>X0X5G3_9ZZZZ</name>
<accession>X0X5G3</accession>
<evidence type="ECO:0000313" key="1">
    <source>
        <dbReference type="EMBL" id="GAG30627.1"/>
    </source>
</evidence>
<gene>
    <name evidence="1" type="ORF">S01H1_70076</name>
</gene>
<sequence length="102" mass="11157">MRVSLSLDADEIFCPAARLEDGTDLQPWVSTGGADQKAIEAFNEVDRDLAQLATAFSQSAQEAIEKHKQQILKNLHDGDCQDAQRGIEQLRQLATAISSVCD</sequence>
<comment type="caution">
    <text evidence="1">The sequence shown here is derived from an EMBL/GenBank/DDBJ whole genome shotgun (WGS) entry which is preliminary data.</text>
</comment>
<dbReference type="EMBL" id="BARS01046570">
    <property type="protein sequence ID" value="GAG30627.1"/>
    <property type="molecule type" value="Genomic_DNA"/>
</dbReference>
<dbReference type="AlphaFoldDB" id="X0X5G3"/>
<reference evidence="1" key="1">
    <citation type="journal article" date="2014" name="Front. Microbiol.">
        <title>High frequency of phylogenetically diverse reductive dehalogenase-homologous genes in deep subseafloor sedimentary metagenomes.</title>
        <authorList>
            <person name="Kawai M."/>
            <person name="Futagami T."/>
            <person name="Toyoda A."/>
            <person name="Takaki Y."/>
            <person name="Nishi S."/>
            <person name="Hori S."/>
            <person name="Arai W."/>
            <person name="Tsubouchi T."/>
            <person name="Morono Y."/>
            <person name="Uchiyama I."/>
            <person name="Ito T."/>
            <person name="Fujiyama A."/>
            <person name="Inagaki F."/>
            <person name="Takami H."/>
        </authorList>
    </citation>
    <scope>NUCLEOTIDE SEQUENCE</scope>
    <source>
        <strain evidence="1">Expedition CK06-06</strain>
    </source>
</reference>
<organism evidence="1">
    <name type="scientific">marine sediment metagenome</name>
    <dbReference type="NCBI Taxonomy" id="412755"/>
    <lineage>
        <taxon>unclassified sequences</taxon>
        <taxon>metagenomes</taxon>
        <taxon>ecological metagenomes</taxon>
    </lineage>
</organism>
<proteinExistence type="predicted"/>